<dbReference type="Proteomes" id="UP000216438">
    <property type="component" value="Chromosome"/>
</dbReference>
<sequence>MIKIVMSSCILLLLAIFASSVSNVRPDGFFLSTIFTIAGILFSIGIGLIVTFKPERTQSQHLACPKFFPLSFWPVNGLLHFKSVPF</sequence>
<accession>A0A249DW72</accession>
<keyword evidence="1" id="KW-0812">Transmembrane</keyword>
<name>A0A249DW72_9ENTR</name>
<evidence type="ECO:0000256" key="1">
    <source>
        <dbReference type="SAM" id="Phobius"/>
    </source>
</evidence>
<gene>
    <name evidence="2" type="ORF">BA171_00990</name>
</gene>
<evidence type="ECO:0000313" key="2">
    <source>
        <dbReference type="EMBL" id="ASX25774.1"/>
    </source>
</evidence>
<reference evidence="3" key="1">
    <citation type="submission" date="2016-06" db="EMBL/GenBank/DDBJ databases">
        <authorList>
            <person name="Chen W."/>
            <person name="Hasegawa D.K."/>
        </authorList>
    </citation>
    <scope>NUCLEOTIDE SEQUENCE [LARGE SCALE GENOMIC DNA]</scope>
    <source>
        <strain evidence="3">MEAM1</strain>
    </source>
</reference>
<organism evidence="2 3">
    <name type="scientific">Candidatus Hamiltonella defensa</name>
    <name type="common">Bemisia tabaci</name>
    <dbReference type="NCBI Taxonomy" id="672795"/>
    <lineage>
        <taxon>Bacteria</taxon>
        <taxon>Pseudomonadati</taxon>
        <taxon>Pseudomonadota</taxon>
        <taxon>Gammaproteobacteria</taxon>
        <taxon>Enterobacterales</taxon>
        <taxon>Enterobacteriaceae</taxon>
        <taxon>aphid secondary symbionts</taxon>
        <taxon>Candidatus Williamhamiltonella</taxon>
    </lineage>
</organism>
<reference evidence="2 3" key="2">
    <citation type="submission" date="2017-09" db="EMBL/GenBank/DDBJ databases">
        <title>The genome of whitefly Bemisia tabaci, a global crop pest, provides novel insights into virus transmission, host adaptation and insecticide resistance.</title>
        <authorList>
            <person name="Kaur N."/>
            <person name="Kliot A."/>
            <person name="Pinheiro P.V."/>
            <person name="Luan J."/>
            <person name="Zheng Y."/>
            <person name="Liu W."/>
            <person name="Sun H."/>
            <person name="Yang X."/>
            <person name="Xu Y."/>
            <person name="Luo Y."/>
            <person name="Kruse A."/>
            <person name="Fisher T.W."/>
            <person name="Nelson D.R."/>
            <person name="Elimelech M."/>
            <person name="MacCoss M."/>
            <person name="Johnson R."/>
            <person name="Cohen E."/>
            <person name="Hunter W.B."/>
            <person name="Brown J.K."/>
            <person name="Jander G."/>
            <person name="Cilia M."/>
            <person name="Douglas A.E."/>
            <person name="Ghanim M."/>
            <person name="Simmons A.M."/>
            <person name="Wintermantel W.M."/>
            <person name="Ling K.-S."/>
            <person name="Fei Z."/>
        </authorList>
    </citation>
    <scope>NUCLEOTIDE SEQUENCE [LARGE SCALE GENOMIC DNA]</scope>
    <source>
        <strain evidence="2 3">MEAM1</strain>
    </source>
</reference>
<dbReference type="EMBL" id="CP016303">
    <property type="protein sequence ID" value="ASX25774.1"/>
    <property type="molecule type" value="Genomic_DNA"/>
</dbReference>
<feature type="transmembrane region" description="Helical" evidence="1">
    <location>
        <begin position="28"/>
        <end position="52"/>
    </location>
</feature>
<keyword evidence="1" id="KW-1133">Transmembrane helix</keyword>
<protein>
    <submittedName>
        <fullName evidence="2">Uncharacterized protein</fullName>
    </submittedName>
</protein>
<proteinExistence type="predicted"/>
<dbReference type="RefSeq" id="WP_059108290.1">
    <property type="nucleotide sequence ID" value="NZ_CP016303.1"/>
</dbReference>
<keyword evidence="1" id="KW-0472">Membrane</keyword>
<dbReference type="AlphaFoldDB" id="A0A249DW72"/>
<evidence type="ECO:0000313" key="3">
    <source>
        <dbReference type="Proteomes" id="UP000216438"/>
    </source>
</evidence>